<accession>A0ABP9DHW0</accession>
<comment type="caution">
    <text evidence="1">The sequence shown here is derived from an EMBL/GenBank/DDBJ whole genome shotgun (WGS) entry which is preliminary data.</text>
</comment>
<protein>
    <submittedName>
        <fullName evidence="1">Uncharacterized protein</fullName>
    </submittedName>
</protein>
<proteinExistence type="predicted"/>
<evidence type="ECO:0000313" key="1">
    <source>
        <dbReference type="EMBL" id="GAA4843752.1"/>
    </source>
</evidence>
<dbReference type="EMBL" id="BAABJX010000048">
    <property type="protein sequence ID" value="GAA4843752.1"/>
    <property type="molecule type" value="Genomic_DNA"/>
</dbReference>
<evidence type="ECO:0000313" key="2">
    <source>
        <dbReference type="Proteomes" id="UP001500298"/>
    </source>
</evidence>
<gene>
    <name evidence="1" type="ORF">GCM10023331_30940</name>
</gene>
<keyword evidence="2" id="KW-1185">Reference proteome</keyword>
<organism evidence="1 2">
    <name type="scientific">Algivirga pacifica</name>
    <dbReference type="NCBI Taxonomy" id="1162670"/>
    <lineage>
        <taxon>Bacteria</taxon>
        <taxon>Pseudomonadati</taxon>
        <taxon>Bacteroidota</taxon>
        <taxon>Cytophagia</taxon>
        <taxon>Cytophagales</taxon>
        <taxon>Flammeovirgaceae</taxon>
        <taxon>Algivirga</taxon>
    </lineage>
</organism>
<sequence length="63" mass="7301">MNFTFGELIRVDMLYEYPISINSSTRINERSSIQRFNDSTALAANMIVEDSALPNKQLIYKNR</sequence>
<name>A0ABP9DHW0_9BACT</name>
<reference evidence="2" key="1">
    <citation type="journal article" date="2019" name="Int. J. Syst. Evol. Microbiol.">
        <title>The Global Catalogue of Microorganisms (GCM) 10K type strain sequencing project: providing services to taxonomists for standard genome sequencing and annotation.</title>
        <authorList>
            <consortium name="The Broad Institute Genomics Platform"/>
            <consortium name="The Broad Institute Genome Sequencing Center for Infectious Disease"/>
            <person name="Wu L."/>
            <person name="Ma J."/>
        </authorList>
    </citation>
    <scope>NUCLEOTIDE SEQUENCE [LARGE SCALE GENOMIC DNA]</scope>
    <source>
        <strain evidence="2">JCM 18326</strain>
    </source>
</reference>
<dbReference type="Proteomes" id="UP001500298">
    <property type="component" value="Unassembled WGS sequence"/>
</dbReference>